<feature type="compositionally biased region" description="Low complexity" evidence="10">
    <location>
        <begin position="189"/>
        <end position="203"/>
    </location>
</feature>
<keyword evidence="7" id="KW-0804">Transcription</keyword>
<dbReference type="Proteomes" id="UP000019116">
    <property type="component" value="Chromosome 6A"/>
</dbReference>
<dbReference type="AlphaFoldDB" id="A0A3B6NX23"/>
<dbReference type="Gramene" id="TraesPARA_EIv1.0_1986520.1">
    <property type="protein sequence ID" value="TraesPARA_EIv1.0_1986520.1.CDS1"/>
    <property type="gene ID" value="TraesPARA_EIv1.0_1986520"/>
</dbReference>
<feature type="domain" description="C2H2-type" evidence="11">
    <location>
        <begin position="250"/>
        <end position="272"/>
    </location>
</feature>
<feature type="region of interest" description="Disordered" evidence="10">
    <location>
        <begin position="317"/>
        <end position="340"/>
    </location>
</feature>
<evidence type="ECO:0000256" key="2">
    <source>
        <dbReference type="ARBA" id="ARBA00022723"/>
    </source>
</evidence>
<dbReference type="PANTHER" id="PTHR26374:SF466">
    <property type="entry name" value="OS09G0122000 PROTEIN"/>
    <property type="match status" value="1"/>
</dbReference>
<reference evidence="12" key="1">
    <citation type="submission" date="2018-08" db="EMBL/GenBank/DDBJ databases">
        <authorList>
            <person name="Rossello M."/>
        </authorList>
    </citation>
    <scope>NUCLEOTIDE SEQUENCE [LARGE SCALE GENOMIC DNA]</scope>
    <source>
        <strain evidence="12">cv. Chinese Spring</strain>
    </source>
</reference>
<keyword evidence="2" id="KW-0479">Metal-binding</keyword>
<keyword evidence="4 9" id="KW-0863">Zinc-finger</keyword>
<evidence type="ECO:0000256" key="4">
    <source>
        <dbReference type="ARBA" id="ARBA00022771"/>
    </source>
</evidence>
<dbReference type="SUPFAM" id="SSF57667">
    <property type="entry name" value="beta-beta-alpha zinc fingers"/>
    <property type="match status" value="1"/>
</dbReference>
<evidence type="ECO:0000256" key="3">
    <source>
        <dbReference type="ARBA" id="ARBA00022737"/>
    </source>
</evidence>
<reference evidence="12" key="2">
    <citation type="submission" date="2018-10" db="UniProtKB">
        <authorList>
            <consortium name="EnsemblPlants"/>
        </authorList>
    </citation>
    <scope>IDENTIFICATION</scope>
</reference>
<proteinExistence type="predicted"/>
<keyword evidence="5" id="KW-0862">Zinc</keyword>
<organism evidence="12">
    <name type="scientific">Triticum aestivum</name>
    <name type="common">Wheat</name>
    <dbReference type="NCBI Taxonomy" id="4565"/>
    <lineage>
        <taxon>Eukaryota</taxon>
        <taxon>Viridiplantae</taxon>
        <taxon>Streptophyta</taxon>
        <taxon>Embryophyta</taxon>
        <taxon>Tracheophyta</taxon>
        <taxon>Spermatophyta</taxon>
        <taxon>Magnoliopsida</taxon>
        <taxon>Liliopsida</taxon>
        <taxon>Poales</taxon>
        <taxon>Poaceae</taxon>
        <taxon>BOP clade</taxon>
        <taxon>Pooideae</taxon>
        <taxon>Triticodae</taxon>
        <taxon>Triticeae</taxon>
        <taxon>Triticinae</taxon>
        <taxon>Triticum</taxon>
    </lineage>
</organism>
<evidence type="ECO:0000313" key="13">
    <source>
        <dbReference type="Proteomes" id="UP000019116"/>
    </source>
</evidence>
<dbReference type="SMART" id="SM00355">
    <property type="entry name" value="ZnF_C2H2"/>
    <property type="match status" value="2"/>
</dbReference>
<dbReference type="Gramene" id="TraesSYM6A03G03354150.1">
    <property type="protein sequence ID" value="TraesSYM6A03G03354150.1.CDS1"/>
    <property type="gene ID" value="TraesSYM6A03G03354150"/>
</dbReference>
<accession>A0A3B6NX23</accession>
<protein>
    <recommendedName>
        <fullName evidence="11">C2H2-type domain-containing protein</fullName>
    </recommendedName>
</protein>
<keyword evidence="13" id="KW-1185">Reference proteome</keyword>
<evidence type="ECO:0000259" key="11">
    <source>
        <dbReference type="PROSITE" id="PS50157"/>
    </source>
</evidence>
<evidence type="ECO:0000313" key="12">
    <source>
        <dbReference type="EnsemblPlants" id="TraesCS6A02G404600.1.cds1"/>
    </source>
</evidence>
<sequence length="367" mass="38177">MQASAMELVLFREEGAVDDRLQQRGGAVVKRKRTKRPRHQTPPVAAMACSSASSSESTTTEEEDMAHCLILLAQGAAPPGVVVDSRPPPATVPQEARQGTSSLPPAGPLPAPAVVSAKTERYTSRKYTEAATTADGVRAGFYVYECKTCNKCFPTFQALGGHRASHKKPRLAGADDDSAANATSVAIAKLSKPPSTKTATPPLVQMTTASPPPPPPPQVDAAPDVTTVLSLNNGGSAVCHAVNTNRLRVHECSICGAEFASGQALGGHMRRHRPLHAPADRAIATTAVTAIAASTTKKEKDSTPAGINLELDLNLPAPSDEECVSHPPPPPPPSSAPPVVLGLGPFDSGKKRLMLTAASAALVDCHY</sequence>
<dbReference type="GO" id="GO:0008270">
    <property type="term" value="F:zinc ion binding"/>
    <property type="evidence" value="ECO:0007669"/>
    <property type="project" value="UniProtKB-KW"/>
</dbReference>
<feature type="region of interest" description="Disordered" evidence="10">
    <location>
        <begin position="22"/>
        <end position="61"/>
    </location>
</feature>
<evidence type="ECO:0000256" key="5">
    <source>
        <dbReference type="ARBA" id="ARBA00022833"/>
    </source>
</evidence>
<dbReference type="PROSITE" id="PS00028">
    <property type="entry name" value="ZINC_FINGER_C2H2_1"/>
    <property type="match status" value="2"/>
</dbReference>
<feature type="domain" description="C2H2-type" evidence="11">
    <location>
        <begin position="144"/>
        <end position="171"/>
    </location>
</feature>
<keyword evidence="6" id="KW-0805">Transcription regulation</keyword>
<dbReference type="InterPro" id="IPR013087">
    <property type="entry name" value="Znf_C2H2_type"/>
</dbReference>
<dbReference type="PANTHER" id="PTHR26374">
    <property type="entry name" value="ZINC FINGER PROTEIN ZAT5"/>
    <property type="match status" value="1"/>
</dbReference>
<feature type="compositionally biased region" description="Basic residues" evidence="10">
    <location>
        <begin position="29"/>
        <end position="39"/>
    </location>
</feature>
<keyword evidence="3" id="KW-0677">Repeat</keyword>
<dbReference type="PaxDb" id="4565-Traes_6AL_3DEF1B023.1"/>
<evidence type="ECO:0000256" key="6">
    <source>
        <dbReference type="ARBA" id="ARBA00023015"/>
    </source>
</evidence>
<feature type="region of interest" description="Disordered" evidence="10">
    <location>
        <begin position="187"/>
        <end position="220"/>
    </location>
</feature>
<evidence type="ECO:0000256" key="7">
    <source>
        <dbReference type="ARBA" id="ARBA00023163"/>
    </source>
</evidence>
<dbReference type="GO" id="GO:0005634">
    <property type="term" value="C:nucleus"/>
    <property type="evidence" value="ECO:0007669"/>
    <property type="project" value="UniProtKB-SubCell"/>
</dbReference>
<feature type="region of interest" description="Disordered" evidence="10">
    <location>
        <begin position="79"/>
        <end position="112"/>
    </location>
</feature>
<dbReference type="Gramene" id="TraesLAC6A03G03370940.1">
    <property type="protein sequence ID" value="TraesLAC6A03G03370940.1.CDS1"/>
    <property type="gene ID" value="TraesLAC6A03G03370940"/>
</dbReference>
<dbReference type="OrthoDB" id="6077919at2759"/>
<dbReference type="Gramene" id="TraesROB_scaffold_099531_01G000100.1">
    <property type="protein sequence ID" value="TraesROB_scaffold_099531_01G000100.1"/>
    <property type="gene ID" value="TraesROB_scaffold_099531_01G000100"/>
</dbReference>
<dbReference type="Gramene" id="TraesNOR6A03G03444790.1">
    <property type="protein sequence ID" value="TraesNOR6A03G03444790.1.CDS1"/>
    <property type="gene ID" value="TraesNOR6A03G03444790"/>
</dbReference>
<dbReference type="OMA" id="GLYVYQC"/>
<name>A0A3B6NX23_WHEAT</name>
<keyword evidence="8" id="KW-0539">Nucleus</keyword>
<dbReference type="InterPro" id="IPR036236">
    <property type="entry name" value="Znf_C2H2_sf"/>
</dbReference>
<dbReference type="Gramene" id="TraesCLE_scaffold_012301_01G000100.1">
    <property type="protein sequence ID" value="TraesCLE_scaffold_012301_01G000100.1"/>
    <property type="gene ID" value="TraesCLE_scaffold_012301_01G000100"/>
</dbReference>
<evidence type="ECO:0000256" key="10">
    <source>
        <dbReference type="SAM" id="MobiDB-lite"/>
    </source>
</evidence>
<comment type="subcellular location">
    <subcellularLocation>
        <location evidence="1">Nucleus</location>
    </subcellularLocation>
</comment>
<dbReference type="Gramene" id="TraesCAD_scaffold_048135_01G000100.1">
    <property type="protein sequence ID" value="TraesCAD_scaffold_048135_01G000100.1"/>
    <property type="gene ID" value="TraesCAD_scaffold_048135_01G000100"/>
</dbReference>
<dbReference type="Gramene" id="TraesJUL6A03G03437560.1">
    <property type="protein sequence ID" value="TraesJUL6A03G03437560.1.CDS1"/>
    <property type="gene ID" value="TraesJUL6A03G03437560"/>
</dbReference>
<evidence type="ECO:0000256" key="8">
    <source>
        <dbReference type="ARBA" id="ARBA00023242"/>
    </source>
</evidence>
<dbReference type="Pfam" id="PF13912">
    <property type="entry name" value="zf-C2H2_6"/>
    <property type="match status" value="2"/>
</dbReference>
<dbReference type="Gramene" id="TraesARI6A03G03372850.1">
    <property type="protein sequence ID" value="TraesARI6A03G03372850.1.CDS1"/>
    <property type="gene ID" value="TraesARI6A03G03372850"/>
</dbReference>
<feature type="compositionally biased region" description="Pro residues" evidence="10">
    <location>
        <begin position="326"/>
        <end position="336"/>
    </location>
</feature>
<evidence type="ECO:0000256" key="9">
    <source>
        <dbReference type="PROSITE-ProRule" id="PRU00042"/>
    </source>
</evidence>
<dbReference type="PROSITE" id="PS50157">
    <property type="entry name" value="ZINC_FINGER_C2H2_2"/>
    <property type="match status" value="2"/>
</dbReference>
<dbReference type="EnsemblPlants" id="TraesCS6A02G404600.1">
    <property type="protein sequence ID" value="TraesCS6A02G404600.1.cds1"/>
    <property type="gene ID" value="TraesCS6A02G404600"/>
</dbReference>
<dbReference type="STRING" id="4565.A0A3B6NX23"/>
<evidence type="ECO:0000256" key="1">
    <source>
        <dbReference type="ARBA" id="ARBA00004123"/>
    </source>
</evidence>
<dbReference type="Gramene" id="TraesCS6A02G404600.1">
    <property type="protein sequence ID" value="TraesCS6A02G404600.1.cds1"/>
    <property type="gene ID" value="TraesCS6A02G404600"/>
</dbReference>
<dbReference type="Gramene" id="TraesCS6A03G1013300.1">
    <property type="protein sequence ID" value="TraesCS6A03G1013300.1.CDS1"/>
    <property type="gene ID" value="TraesCS6A03G1013300"/>
</dbReference>